<feature type="transmembrane region" description="Helical" evidence="10">
    <location>
        <begin position="370"/>
        <end position="391"/>
    </location>
</feature>
<evidence type="ECO:0000256" key="4">
    <source>
        <dbReference type="ARBA" id="ARBA00022692"/>
    </source>
</evidence>
<dbReference type="InterPro" id="IPR020846">
    <property type="entry name" value="MFS_dom"/>
</dbReference>
<dbReference type="GO" id="GO:1990539">
    <property type="term" value="P:fructose import across plasma membrane"/>
    <property type="evidence" value="ECO:0007669"/>
    <property type="project" value="UniProtKB-ARBA"/>
</dbReference>
<comment type="subcellular location">
    <subcellularLocation>
        <location evidence="1">Cell membrane</location>
        <topology evidence="1">Multi-pass membrane protein</topology>
    </subcellularLocation>
</comment>
<feature type="transmembrane region" description="Helical" evidence="10">
    <location>
        <begin position="180"/>
        <end position="201"/>
    </location>
</feature>
<keyword evidence="2 8" id="KW-0813">Transport</keyword>
<dbReference type="PROSITE" id="PS50850">
    <property type="entry name" value="MFS"/>
    <property type="match status" value="1"/>
</dbReference>
<evidence type="ECO:0000259" key="11">
    <source>
        <dbReference type="PROSITE" id="PS50850"/>
    </source>
</evidence>
<evidence type="ECO:0000256" key="1">
    <source>
        <dbReference type="ARBA" id="ARBA00004651"/>
    </source>
</evidence>
<organism evidence="12 13">
    <name type="scientific">Hypothenemus hampei</name>
    <name type="common">Coffee berry borer</name>
    <dbReference type="NCBI Taxonomy" id="57062"/>
    <lineage>
        <taxon>Eukaryota</taxon>
        <taxon>Metazoa</taxon>
        <taxon>Ecdysozoa</taxon>
        <taxon>Arthropoda</taxon>
        <taxon>Hexapoda</taxon>
        <taxon>Insecta</taxon>
        <taxon>Pterygota</taxon>
        <taxon>Neoptera</taxon>
        <taxon>Endopterygota</taxon>
        <taxon>Coleoptera</taxon>
        <taxon>Polyphaga</taxon>
        <taxon>Cucujiformia</taxon>
        <taxon>Curculionidae</taxon>
        <taxon>Scolytinae</taxon>
        <taxon>Hypothenemus</taxon>
    </lineage>
</organism>
<dbReference type="FunFam" id="1.20.1250.20:FF:001511">
    <property type="entry name" value="Solute carrier family 2, facilitated glucose transporter member 5"/>
    <property type="match status" value="1"/>
</dbReference>
<proteinExistence type="inferred from homology"/>
<dbReference type="NCBIfam" id="TIGR00879">
    <property type="entry name" value="SP"/>
    <property type="match status" value="1"/>
</dbReference>
<keyword evidence="13" id="KW-1185">Reference proteome</keyword>
<dbReference type="GO" id="GO:0005353">
    <property type="term" value="F:fructose transmembrane transporter activity"/>
    <property type="evidence" value="ECO:0007669"/>
    <property type="project" value="UniProtKB-ARBA"/>
</dbReference>
<feature type="transmembrane region" description="Helical" evidence="10">
    <location>
        <begin position="122"/>
        <end position="140"/>
    </location>
</feature>
<evidence type="ECO:0000256" key="5">
    <source>
        <dbReference type="ARBA" id="ARBA00022989"/>
    </source>
</evidence>
<dbReference type="EMBL" id="JBDJPC010000009">
    <property type="protein sequence ID" value="KAL1491536.1"/>
    <property type="molecule type" value="Genomic_DNA"/>
</dbReference>
<dbReference type="InterPro" id="IPR045263">
    <property type="entry name" value="GLUT"/>
</dbReference>
<keyword evidence="4 10" id="KW-0812">Transmembrane</keyword>
<feature type="transmembrane region" description="Helical" evidence="10">
    <location>
        <begin position="91"/>
        <end position="115"/>
    </location>
</feature>
<dbReference type="PANTHER" id="PTHR23503">
    <property type="entry name" value="SOLUTE CARRIER FAMILY 2"/>
    <property type="match status" value="1"/>
</dbReference>
<keyword evidence="7" id="KW-0325">Glycoprotein</keyword>
<dbReference type="AlphaFoldDB" id="A0ABD1EAX9"/>
<sequence length="532" mass="57957">MESRRESEILFSGHPSRVGPQQSPYQDISIEQPGWTKLLILAGIVTVLGSSSPVGYNIGVINTPGAVIKQFCNESAASRYNSNLNSPQLDLLWSSIVSIFLIGGSIGSLTGSLLADKIGRKRGLFVSSCLGVISGLMFLISKSLNSIELLFIGRTFGGLSAGLITTIMPMYLVELAPPKLKGAVGVLCPLGVTLGILIGQILSMNKILGNEDYWPYCLALPATLQAICALIIPVLPESPKYLFVIKKNPPLAIKQLKRVRNSNEESLTDEIEILRLEDQENIRLGDTWNIKKVLKSKSLLLPILLVCSLQAGQQLSGVNAVFYYSSDIFRKAKLSTNSSEWATIGTGCCNIFMASLAVQTMSCCKRRTILITSLILTTICLMILGLSIKFIDVFDWMPYLCIFGILAYVLCYGLGLGPIPYFIGSELFEVGPRSSAMALGSMANWTGNFIVALTFPIMNEHLEAVSFFIFAAIAIGLLIFVRNYLPETKYRSAAEVFRLLEHGFKSKPLVAETAVIGNGVHELSNLTDKSCI</sequence>
<feature type="transmembrane region" description="Helical" evidence="10">
    <location>
        <begin position="397"/>
        <end position="424"/>
    </location>
</feature>
<keyword evidence="3" id="KW-1003">Cell membrane</keyword>
<keyword evidence="5 10" id="KW-1133">Transmembrane helix</keyword>
<evidence type="ECO:0000256" key="2">
    <source>
        <dbReference type="ARBA" id="ARBA00022448"/>
    </source>
</evidence>
<evidence type="ECO:0000313" key="12">
    <source>
        <dbReference type="EMBL" id="KAL1491536.1"/>
    </source>
</evidence>
<feature type="transmembrane region" description="Helical" evidence="10">
    <location>
        <begin position="38"/>
        <end position="56"/>
    </location>
</feature>
<dbReference type="PANTHER" id="PTHR23503:SF127">
    <property type="entry name" value="FI08437P-RELATED"/>
    <property type="match status" value="1"/>
</dbReference>
<dbReference type="InterPro" id="IPR005828">
    <property type="entry name" value="MFS_sugar_transport-like"/>
</dbReference>
<feature type="transmembrane region" description="Helical" evidence="10">
    <location>
        <begin position="464"/>
        <end position="481"/>
    </location>
</feature>
<dbReference type="PROSITE" id="PS00216">
    <property type="entry name" value="SUGAR_TRANSPORT_1"/>
    <property type="match status" value="1"/>
</dbReference>
<feature type="transmembrane region" description="Helical" evidence="10">
    <location>
        <begin position="213"/>
        <end position="235"/>
    </location>
</feature>
<comment type="caution">
    <text evidence="12">The sequence shown here is derived from an EMBL/GenBank/DDBJ whole genome shotgun (WGS) entry which is preliminary data.</text>
</comment>
<evidence type="ECO:0000256" key="10">
    <source>
        <dbReference type="SAM" id="Phobius"/>
    </source>
</evidence>
<accession>A0ABD1EAX9</accession>
<feature type="domain" description="Major facilitator superfamily (MFS) profile" evidence="11">
    <location>
        <begin position="43"/>
        <end position="489"/>
    </location>
</feature>
<evidence type="ECO:0000256" key="7">
    <source>
        <dbReference type="ARBA" id="ARBA00023180"/>
    </source>
</evidence>
<dbReference type="Gene3D" id="1.20.1250.20">
    <property type="entry name" value="MFS general substrate transporter like domains"/>
    <property type="match status" value="1"/>
</dbReference>
<dbReference type="InterPro" id="IPR003663">
    <property type="entry name" value="Sugar/inositol_transpt"/>
</dbReference>
<evidence type="ECO:0000256" key="9">
    <source>
        <dbReference type="SAM" id="MobiDB-lite"/>
    </source>
</evidence>
<dbReference type="Proteomes" id="UP001566132">
    <property type="component" value="Unassembled WGS sequence"/>
</dbReference>
<evidence type="ECO:0000313" key="13">
    <source>
        <dbReference type="Proteomes" id="UP001566132"/>
    </source>
</evidence>
<protein>
    <recommendedName>
        <fullName evidence="11">Major facilitator superfamily (MFS) profile domain-containing protein</fullName>
    </recommendedName>
</protein>
<feature type="transmembrane region" description="Helical" evidence="10">
    <location>
        <begin position="436"/>
        <end position="458"/>
    </location>
</feature>
<dbReference type="SUPFAM" id="SSF103473">
    <property type="entry name" value="MFS general substrate transporter"/>
    <property type="match status" value="1"/>
</dbReference>
<dbReference type="PROSITE" id="PS00217">
    <property type="entry name" value="SUGAR_TRANSPORT_2"/>
    <property type="match status" value="1"/>
</dbReference>
<dbReference type="InterPro" id="IPR005829">
    <property type="entry name" value="Sugar_transporter_CS"/>
</dbReference>
<keyword evidence="6 10" id="KW-0472">Membrane</keyword>
<dbReference type="InterPro" id="IPR036259">
    <property type="entry name" value="MFS_trans_sf"/>
</dbReference>
<evidence type="ECO:0000256" key="8">
    <source>
        <dbReference type="RuleBase" id="RU003346"/>
    </source>
</evidence>
<dbReference type="PRINTS" id="PR00171">
    <property type="entry name" value="SUGRTRNSPORT"/>
</dbReference>
<feature type="transmembrane region" description="Helical" evidence="10">
    <location>
        <begin position="152"/>
        <end position="173"/>
    </location>
</feature>
<name>A0ABD1EAX9_HYPHA</name>
<dbReference type="GO" id="GO:0005886">
    <property type="term" value="C:plasma membrane"/>
    <property type="evidence" value="ECO:0007669"/>
    <property type="project" value="UniProtKB-SubCell"/>
</dbReference>
<dbReference type="Pfam" id="PF00083">
    <property type="entry name" value="Sugar_tr"/>
    <property type="match status" value="1"/>
</dbReference>
<feature type="region of interest" description="Disordered" evidence="9">
    <location>
        <begin position="1"/>
        <end position="23"/>
    </location>
</feature>
<comment type="similarity">
    <text evidence="8">Belongs to the major facilitator superfamily. Sugar transporter (TC 2.A.1.1) family.</text>
</comment>
<evidence type="ECO:0000256" key="3">
    <source>
        <dbReference type="ARBA" id="ARBA00022475"/>
    </source>
</evidence>
<gene>
    <name evidence="12" type="ORF">ABEB36_012119</name>
</gene>
<evidence type="ECO:0000256" key="6">
    <source>
        <dbReference type="ARBA" id="ARBA00023136"/>
    </source>
</evidence>
<reference evidence="12 13" key="1">
    <citation type="submission" date="2024-05" db="EMBL/GenBank/DDBJ databases">
        <title>Genetic variation in Jamaican populations of the coffee berry borer (Hypothenemus hampei).</title>
        <authorList>
            <person name="Errbii M."/>
            <person name="Myrie A."/>
        </authorList>
    </citation>
    <scope>NUCLEOTIDE SEQUENCE [LARGE SCALE GENOMIC DNA]</scope>
    <source>
        <strain evidence="12">JA-Hopewell-2020-01-JO</strain>
        <tissue evidence="12">Whole body</tissue>
    </source>
</reference>